<feature type="signal peptide" evidence="13">
    <location>
        <begin position="1"/>
        <end position="46"/>
    </location>
</feature>
<keyword evidence="14" id="KW-0282">Flagellum</keyword>
<keyword evidence="7 12" id="KW-0653">Protein transport</keyword>
<dbReference type="PANTHER" id="PTHR30587:SF0">
    <property type="entry name" value="FLAGELLAR BIOSYNTHETIC PROTEIN FLIP"/>
    <property type="match status" value="1"/>
</dbReference>
<dbReference type="EMBL" id="CP001823">
    <property type="protein sequence ID" value="ACZ38015.1"/>
    <property type="molecule type" value="Genomic_DNA"/>
</dbReference>
<sequence>MLSDRVHENSRIMASAPRGARPRRRAALFALLASAILWLPSCTADAQLGDAQLRIDSGGAATGSAGTVNSGLELFVLLTFLALLPTLLMMVTSFTRVIIVLSFARNAIGVPQLPPNQVLLGLALFLTIFIMAPVWQEVNRTALQPYLAGEIAQAEAMDRAVRPLREFMLRQTRERDLALFMQLGQQPRPRTPDDVPTWVLVPSFIVSELKTAFQMGFVIFIPFLIIDMIVSSALMSMGMIMLPPVIVSLPFKVLLFVMVDGWDLIVRSLVMSFQ</sequence>
<dbReference type="HOGENOM" id="CLU_042028_0_1_0"/>
<evidence type="ECO:0000256" key="4">
    <source>
        <dbReference type="ARBA" id="ARBA00022475"/>
    </source>
</evidence>
<evidence type="ECO:0000256" key="9">
    <source>
        <dbReference type="ARBA" id="ARBA00023136"/>
    </source>
</evidence>
<dbReference type="PROSITE" id="PS01060">
    <property type="entry name" value="FLIP_1"/>
    <property type="match status" value="1"/>
</dbReference>
<comment type="subcellular location">
    <subcellularLocation>
        <location evidence="12">Cell membrane</location>
        <topology evidence="12">Multi-pass membrane protein</topology>
    </subcellularLocation>
    <subcellularLocation>
        <location evidence="12">Bacterial flagellum basal body</location>
    </subcellularLocation>
</comment>
<keyword evidence="11 12" id="KW-1006">Bacterial flagellum protein export</keyword>
<dbReference type="GO" id="GO:0016787">
    <property type="term" value="F:hydrolase activity"/>
    <property type="evidence" value="ECO:0007669"/>
    <property type="project" value="UniProtKB-KW"/>
</dbReference>
<feature type="transmembrane region" description="Helical" evidence="12">
    <location>
        <begin position="237"/>
        <end position="259"/>
    </location>
</feature>
<gene>
    <name evidence="12" type="primary">fliP</name>
    <name evidence="14" type="ordered locus">Sthe_0577</name>
</gene>
<evidence type="ECO:0000256" key="8">
    <source>
        <dbReference type="ARBA" id="ARBA00022989"/>
    </source>
</evidence>
<dbReference type="PRINTS" id="PR01302">
    <property type="entry name" value="TYPE3IMPPROT"/>
</dbReference>
<dbReference type="InterPro" id="IPR005837">
    <property type="entry name" value="FliP"/>
</dbReference>
<feature type="transmembrane region" description="Helical" evidence="12">
    <location>
        <begin position="74"/>
        <end position="104"/>
    </location>
</feature>
<keyword evidence="15" id="KW-1185">Reference proteome</keyword>
<evidence type="ECO:0000256" key="5">
    <source>
        <dbReference type="ARBA" id="ARBA00022692"/>
    </source>
</evidence>
<keyword evidence="14" id="KW-0969">Cilium</keyword>
<dbReference type="NCBIfam" id="TIGR01103">
    <property type="entry name" value="fliP"/>
    <property type="match status" value="1"/>
</dbReference>
<proteinExistence type="inferred from homology"/>
<dbReference type="GO" id="GO:0044781">
    <property type="term" value="P:bacterial-type flagellum organization"/>
    <property type="evidence" value="ECO:0007669"/>
    <property type="project" value="UniProtKB-UniRule"/>
</dbReference>
<evidence type="ECO:0000256" key="7">
    <source>
        <dbReference type="ARBA" id="ARBA00022927"/>
    </source>
</evidence>
<reference evidence="14 15" key="2">
    <citation type="journal article" date="2010" name="Stand. Genomic Sci.">
        <title>Complete genome sequence of Desulfohalobium retbaense type strain (HR(100)).</title>
        <authorList>
            <person name="Spring S."/>
            <person name="Nolan M."/>
            <person name="Lapidus A."/>
            <person name="Glavina Del Rio T."/>
            <person name="Copeland A."/>
            <person name="Tice H."/>
            <person name="Cheng J.F."/>
            <person name="Lucas S."/>
            <person name="Land M."/>
            <person name="Chen F."/>
            <person name="Bruce D."/>
            <person name="Goodwin L."/>
            <person name="Pitluck S."/>
            <person name="Ivanova N."/>
            <person name="Mavromatis K."/>
            <person name="Mikhailova N."/>
            <person name="Pati A."/>
            <person name="Chen A."/>
            <person name="Palaniappan K."/>
            <person name="Hauser L."/>
            <person name="Chang Y.J."/>
            <person name="Jeffries C.D."/>
            <person name="Munk C."/>
            <person name="Kiss H."/>
            <person name="Chain P."/>
            <person name="Han C."/>
            <person name="Brettin T."/>
            <person name="Detter J.C."/>
            <person name="Schuler E."/>
            <person name="Goker M."/>
            <person name="Rohde M."/>
            <person name="Bristow J."/>
            <person name="Eisen J.A."/>
            <person name="Markowitz V."/>
            <person name="Hugenholtz P."/>
            <person name="Kyrpides N.C."/>
            <person name="Klenk H.P."/>
        </authorList>
    </citation>
    <scope>NUCLEOTIDE SEQUENCE [LARGE SCALE GENOMIC DNA]</scope>
    <source>
        <strain evidence="15">ATCC 49802 / DSM 20745 / S 6022</strain>
    </source>
</reference>
<feature type="chain" id="PRO_5003021860" description="Flagellar biosynthetic protein FliP" evidence="13">
    <location>
        <begin position="47"/>
        <end position="274"/>
    </location>
</feature>
<dbReference type="Proteomes" id="UP000002027">
    <property type="component" value="Chromosome 1"/>
</dbReference>
<dbReference type="PROSITE" id="PS01061">
    <property type="entry name" value="FLIP_2"/>
    <property type="match status" value="1"/>
</dbReference>
<keyword evidence="5 12" id="KW-0812">Transmembrane</keyword>
<dbReference type="GO" id="GO:0009425">
    <property type="term" value="C:bacterial-type flagellum basal body"/>
    <property type="evidence" value="ECO:0007669"/>
    <property type="project" value="UniProtKB-SubCell"/>
</dbReference>
<keyword evidence="13" id="KW-0732">Signal</keyword>
<evidence type="ECO:0000256" key="6">
    <source>
        <dbReference type="ARBA" id="ARBA00022795"/>
    </source>
</evidence>
<dbReference type="GO" id="GO:0009306">
    <property type="term" value="P:protein secretion"/>
    <property type="evidence" value="ECO:0007669"/>
    <property type="project" value="UniProtKB-UniRule"/>
</dbReference>
<evidence type="ECO:0000256" key="1">
    <source>
        <dbReference type="ARBA" id="ARBA00006257"/>
    </source>
</evidence>
<keyword evidence="14" id="KW-0378">Hydrolase</keyword>
<keyword evidence="3 12" id="KW-0813">Transport</keyword>
<keyword evidence="8 12" id="KW-1133">Transmembrane helix</keyword>
<dbReference type="PRINTS" id="PR00951">
    <property type="entry name" value="FLGBIOSNFLIP"/>
</dbReference>
<feature type="transmembrane region" description="Helical" evidence="12">
    <location>
        <begin position="116"/>
        <end position="135"/>
    </location>
</feature>
<name>D1C198_SPHTD</name>
<comment type="similarity">
    <text evidence="1 12">Belongs to the FliP/MopC/SpaP family.</text>
</comment>
<dbReference type="InterPro" id="IPR005838">
    <property type="entry name" value="T3SS_IM_P"/>
</dbReference>
<evidence type="ECO:0000256" key="11">
    <source>
        <dbReference type="ARBA" id="ARBA00023225"/>
    </source>
</evidence>
<protein>
    <recommendedName>
        <fullName evidence="2 12">Flagellar biosynthetic protein FliP</fullName>
    </recommendedName>
</protein>
<dbReference type="STRING" id="479434.Sthe_0577"/>
<dbReference type="PANTHER" id="PTHR30587">
    <property type="entry name" value="FLAGELLAR BIOSYNTHETIC PROTEIN FLIP"/>
    <property type="match status" value="1"/>
</dbReference>
<accession>D1C198</accession>
<dbReference type="Pfam" id="PF00813">
    <property type="entry name" value="FliP"/>
    <property type="match status" value="1"/>
</dbReference>
<keyword evidence="9 12" id="KW-0472">Membrane</keyword>
<evidence type="ECO:0000256" key="3">
    <source>
        <dbReference type="ARBA" id="ARBA00022448"/>
    </source>
</evidence>
<dbReference type="eggNOG" id="COG1338">
    <property type="taxonomic scope" value="Bacteria"/>
</dbReference>
<dbReference type="KEGG" id="sti:Sthe_0577"/>
<evidence type="ECO:0000256" key="2">
    <source>
        <dbReference type="ARBA" id="ARBA00021714"/>
    </source>
</evidence>
<keyword evidence="4 12" id="KW-1003">Cell membrane</keyword>
<keyword evidence="14" id="KW-0966">Cell projection</keyword>
<dbReference type="FunCoup" id="D1C198">
    <property type="interactions" value="97"/>
</dbReference>
<dbReference type="InParanoid" id="D1C198"/>
<dbReference type="GO" id="GO:0005886">
    <property type="term" value="C:plasma membrane"/>
    <property type="evidence" value="ECO:0007669"/>
    <property type="project" value="UniProtKB-SubCell"/>
</dbReference>
<keyword evidence="10" id="KW-0975">Bacterial flagellum</keyword>
<evidence type="ECO:0000256" key="12">
    <source>
        <dbReference type="RuleBase" id="RU362069"/>
    </source>
</evidence>
<evidence type="ECO:0000256" key="13">
    <source>
        <dbReference type="SAM" id="SignalP"/>
    </source>
</evidence>
<evidence type="ECO:0000313" key="15">
    <source>
        <dbReference type="Proteomes" id="UP000002027"/>
    </source>
</evidence>
<evidence type="ECO:0000256" key="10">
    <source>
        <dbReference type="ARBA" id="ARBA00023143"/>
    </source>
</evidence>
<organism evidence="14 15">
    <name type="scientific">Sphaerobacter thermophilus (strain ATCC 49802 / DSM 20745 / KCCM 41009 / NCIMB 13125 / S 6022)</name>
    <dbReference type="NCBI Taxonomy" id="479434"/>
    <lineage>
        <taxon>Bacteria</taxon>
        <taxon>Pseudomonadati</taxon>
        <taxon>Thermomicrobiota</taxon>
        <taxon>Thermomicrobia</taxon>
        <taxon>Sphaerobacterales</taxon>
        <taxon>Sphaerobacterineae</taxon>
        <taxon>Sphaerobacteraceae</taxon>
        <taxon>Sphaerobacter</taxon>
    </lineage>
</organism>
<keyword evidence="6 12" id="KW-1005">Bacterial flagellum biogenesis</keyword>
<comment type="function">
    <text evidence="12">Plays a role in the flagellum-specific transport system.</text>
</comment>
<evidence type="ECO:0000313" key="14">
    <source>
        <dbReference type="EMBL" id="ACZ38015.1"/>
    </source>
</evidence>
<feature type="transmembrane region" description="Helical" evidence="12">
    <location>
        <begin position="212"/>
        <end position="230"/>
    </location>
</feature>
<dbReference type="NCBIfam" id="NF009438">
    <property type="entry name" value="PRK12797.1"/>
    <property type="match status" value="1"/>
</dbReference>
<reference evidence="15" key="1">
    <citation type="submission" date="2009-11" db="EMBL/GenBank/DDBJ databases">
        <title>The complete chromosome 1 of Sphaerobacter thermophilus DSM 20745.</title>
        <authorList>
            <person name="Lucas S."/>
            <person name="Copeland A."/>
            <person name="Lapidus A."/>
            <person name="Glavina del Rio T."/>
            <person name="Dalin E."/>
            <person name="Tice H."/>
            <person name="Bruce D."/>
            <person name="Goodwin L."/>
            <person name="Pitluck S."/>
            <person name="Kyrpides N."/>
            <person name="Mavromatis K."/>
            <person name="Ivanova N."/>
            <person name="Mikhailova N."/>
            <person name="LaButti K.M."/>
            <person name="Clum A."/>
            <person name="Sun H.I."/>
            <person name="Brettin T."/>
            <person name="Detter J.C."/>
            <person name="Han C."/>
            <person name="Larimer F."/>
            <person name="Land M."/>
            <person name="Hauser L."/>
            <person name="Markowitz V."/>
            <person name="Cheng J.F."/>
            <person name="Hugenholtz P."/>
            <person name="Woyke T."/>
            <person name="Wu D."/>
            <person name="Steenblock K."/>
            <person name="Schneider S."/>
            <person name="Pukall R."/>
            <person name="Goeker M."/>
            <person name="Klenk H.P."/>
            <person name="Eisen J.A."/>
        </authorList>
    </citation>
    <scope>NUCLEOTIDE SEQUENCE [LARGE SCALE GENOMIC DNA]</scope>
    <source>
        <strain evidence="15">ATCC 49802 / DSM 20745 / S 6022</strain>
    </source>
</reference>
<dbReference type="AlphaFoldDB" id="D1C198"/>